<dbReference type="InterPro" id="IPR037155">
    <property type="entry name" value="Staphopain_pro_sf"/>
</dbReference>
<dbReference type="OrthoDB" id="1751653at2"/>
<proteinExistence type="predicted"/>
<dbReference type="STRING" id="29364.SAMN04487772_101163"/>
<dbReference type="EMBL" id="FOHN01000001">
    <property type="protein sequence ID" value="SES64333.1"/>
    <property type="molecule type" value="Genomic_DNA"/>
</dbReference>
<organism evidence="1 2">
    <name type="scientific">[Clostridium] polysaccharolyticum</name>
    <dbReference type="NCBI Taxonomy" id="29364"/>
    <lineage>
        <taxon>Bacteria</taxon>
        <taxon>Bacillati</taxon>
        <taxon>Bacillota</taxon>
        <taxon>Clostridia</taxon>
        <taxon>Lachnospirales</taxon>
        <taxon>Lachnospiraceae</taxon>
    </lineage>
</organism>
<dbReference type="RefSeq" id="WP_143066296.1">
    <property type="nucleotide sequence ID" value="NZ_FOHN01000001.1"/>
</dbReference>
<dbReference type="AlphaFoldDB" id="A0A1H9Y625"/>
<evidence type="ECO:0000313" key="1">
    <source>
        <dbReference type="EMBL" id="SES64333.1"/>
    </source>
</evidence>
<dbReference type="Proteomes" id="UP000199800">
    <property type="component" value="Unassembled WGS sequence"/>
</dbReference>
<dbReference type="Gene3D" id="3.10.500.10">
    <property type="entry name" value="Staphopain proregion domain"/>
    <property type="match status" value="1"/>
</dbReference>
<gene>
    <name evidence="1" type="ORF">SAMN04487772_101163</name>
</gene>
<protein>
    <submittedName>
        <fullName evidence="1">Uncharacterized protein</fullName>
    </submittedName>
</protein>
<accession>A0A1H9Y625</accession>
<keyword evidence="2" id="KW-1185">Reference proteome</keyword>
<name>A0A1H9Y625_9FIRM</name>
<evidence type="ECO:0000313" key="2">
    <source>
        <dbReference type="Proteomes" id="UP000199800"/>
    </source>
</evidence>
<reference evidence="1 2" key="1">
    <citation type="submission" date="2016-10" db="EMBL/GenBank/DDBJ databases">
        <authorList>
            <person name="de Groot N.N."/>
        </authorList>
    </citation>
    <scope>NUCLEOTIDE SEQUENCE [LARGE SCALE GENOMIC DNA]</scope>
    <source>
        <strain evidence="1 2">DSM 1801</strain>
    </source>
</reference>
<sequence>MKSKIFMKRMISLFLVVIISIVLIPTGRVEASIKNESYYNSSDIGKDVFDYVNYISSELINNVVGNEQMYGVVINNYANLHLGEPFTIFDLEKMQKLDEVYYFPIMEGKEVRLIISVYKVGENWNATIAKGFSDELNSLECANFLMFRKKGMIYAELETGRKVIFEDKWLNEESSEMVTLYGYSDGDKSKTITYWNSANEQVQTATYNQGPVFATISYGGYPFSWVESVY</sequence>